<keyword evidence="2" id="KW-1185">Reference proteome</keyword>
<protein>
    <submittedName>
        <fullName evidence="1">Uncharacterized protein</fullName>
    </submittedName>
</protein>
<evidence type="ECO:0000313" key="1">
    <source>
        <dbReference type="EMBL" id="BCS82197.1"/>
    </source>
</evidence>
<gene>
    <name evidence="1" type="ORF">CaldiYA01_21570</name>
</gene>
<dbReference type="EMBL" id="AP024480">
    <property type="protein sequence ID" value="BCS82197.1"/>
    <property type="molecule type" value="Genomic_DNA"/>
</dbReference>
<proteinExistence type="predicted"/>
<organism evidence="1 2">
    <name type="scientific">Caldicellulosiruptor diazotrophicus</name>
    <dbReference type="NCBI Taxonomy" id="2806205"/>
    <lineage>
        <taxon>Bacteria</taxon>
        <taxon>Bacillati</taxon>
        <taxon>Bacillota</taxon>
        <taxon>Bacillota incertae sedis</taxon>
        <taxon>Caldicellulosiruptorales</taxon>
        <taxon>Caldicellulosiruptoraceae</taxon>
        <taxon>Caldicellulosiruptor</taxon>
    </lineage>
</organism>
<dbReference type="Proteomes" id="UP000663623">
    <property type="component" value="Chromosome"/>
</dbReference>
<name>A0ABM7NQ23_9FIRM</name>
<evidence type="ECO:0000313" key="2">
    <source>
        <dbReference type="Proteomes" id="UP000663623"/>
    </source>
</evidence>
<reference evidence="1 2" key="1">
    <citation type="submission" date="2021-02" db="EMBL/GenBank/DDBJ databases">
        <title>Nitrogen-fixing ability and nitrogen fixation related genes of thermophilic fermentative bacteria in the genus Caldicellulosiruptor.</title>
        <authorList>
            <person name="Chen Y."/>
            <person name="Nishihara A."/>
            <person name="Haruta S."/>
        </authorList>
    </citation>
    <scope>NUCLEOTIDE SEQUENCE [LARGE SCALE GENOMIC DNA]</scope>
    <source>
        <strain evidence="1 2">YA01</strain>
    </source>
</reference>
<sequence>MKEEILRILKMVEEGKLNTEKAYDMIEIIQKKSFSPTEQQNKDRILRILVSSSDNDEVKISLPIEFIKSMIKATGPMFIQKIVDQSIQRGIGNSPYEENNDKPNFQNIFEGIDINLVLSAIESGLVGEIVNIQSSNGDKVYIGIE</sequence>
<dbReference type="RefSeq" id="WP_207179600.1">
    <property type="nucleotide sequence ID" value="NZ_AP024480.1"/>
</dbReference>
<accession>A0ABM7NQ23</accession>